<dbReference type="Gene3D" id="4.10.520.10">
    <property type="entry name" value="IHF-like DNA-binding proteins"/>
    <property type="match status" value="1"/>
</dbReference>
<comment type="similarity">
    <text evidence="1">Belongs to the bacterial histone-like protein family.</text>
</comment>
<dbReference type="Pfam" id="PF00216">
    <property type="entry name" value="Bac_DNA_binding"/>
    <property type="match status" value="1"/>
</dbReference>
<dbReference type="SUPFAM" id="SSF47729">
    <property type="entry name" value="IHF-like DNA-binding proteins"/>
    <property type="match status" value="1"/>
</dbReference>
<protein>
    <submittedName>
        <fullName evidence="3">HU family DNA-binding protein</fullName>
    </submittedName>
</protein>
<sequence>MNKTELIQAIADKTSLEPDIIKKVINACENVLVENALRENRQPPKFEGTKMIRFANTVNMKHKTN</sequence>
<dbReference type="GO" id="GO:0003677">
    <property type="term" value="F:DNA binding"/>
    <property type="evidence" value="ECO:0007669"/>
    <property type="project" value="UniProtKB-KW"/>
</dbReference>
<proteinExistence type="inferred from homology"/>
<reference evidence="3 4" key="1">
    <citation type="submission" date="2020-08" db="EMBL/GenBank/DDBJ databases">
        <title>Genome public.</title>
        <authorList>
            <person name="Liu C."/>
            <person name="Sun Q."/>
        </authorList>
    </citation>
    <scope>NUCLEOTIDE SEQUENCE [LARGE SCALE GENOMIC DNA]</scope>
    <source>
        <strain evidence="3 4">NSJ-79</strain>
    </source>
</reference>
<evidence type="ECO:0000313" key="4">
    <source>
        <dbReference type="Proteomes" id="UP000651475"/>
    </source>
</evidence>
<name>A0ABR7DQG6_9BACT</name>
<evidence type="ECO:0000256" key="1">
    <source>
        <dbReference type="ARBA" id="ARBA00010529"/>
    </source>
</evidence>
<keyword evidence="2 3" id="KW-0238">DNA-binding</keyword>
<evidence type="ECO:0000313" key="3">
    <source>
        <dbReference type="EMBL" id="MBC5632948.1"/>
    </source>
</evidence>
<dbReference type="InterPro" id="IPR010992">
    <property type="entry name" value="IHF-like_DNA-bd_dom_sf"/>
</dbReference>
<keyword evidence="4" id="KW-1185">Reference proteome</keyword>
<dbReference type="Proteomes" id="UP000651475">
    <property type="component" value="Unassembled WGS sequence"/>
</dbReference>
<dbReference type="InterPro" id="IPR000119">
    <property type="entry name" value="Hist_DNA-bd"/>
</dbReference>
<evidence type="ECO:0000256" key="2">
    <source>
        <dbReference type="ARBA" id="ARBA00023125"/>
    </source>
</evidence>
<dbReference type="EMBL" id="JACOOJ010000013">
    <property type="protein sequence ID" value="MBC5632948.1"/>
    <property type="molecule type" value="Genomic_DNA"/>
</dbReference>
<accession>A0ABR7DQG6</accession>
<organism evidence="3 4">
    <name type="scientific">Parabacteroides hominis</name>
    <dbReference type="NCBI Taxonomy" id="2763057"/>
    <lineage>
        <taxon>Bacteria</taxon>
        <taxon>Pseudomonadati</taxon>
        <taxon>Bacteroidota</taxon>
        <taxon>Bacteroidia</taxon>
        <taxon>Bacteroidales</taxon>
        <taxon>Tannerellaceae</taxon>
        <taxon>Parabacteroides</taxon>
    </lineage>
</organism>
<comment type="caution">
    <text evidence="3">The sequence shown here is derived from an EMBL/GenBank/DDBJ whole genome shotgun (WGS) entry which is preliminary data.</text>
</comment>
<dbReference type="RefSeq" id="WP_186929703.1">
    <property type="nucleotide sequence ID" value="NZ_JACOOJ010000013.1"/>
</dbReference>
<gene>
    <name evidence="3" type="ORF">H8S65_09230</name>
</gene>